<gene>
    <name evidence="1" type="ORF">Patl1_22866</name>
</gene>
<organism evidence="1 2">
    <name type="scientific">Pistacia atlantica</name>
    <dbReference type="NCBI Taxonomy" id="434234"/>
    <lineage>
        <taxon>Eukaryota</taxon>
        <taxon>Viridiplantae</taxon>
        <taxon>Streptophyta</taxon>
        <taxon>Embryophyta</taxon>
        <taxon>Tracheophyta</taxon>
        <taxon>Spermatophyta</taxon>
        <taxon>Magnoliopsida</taxon>
        <taxon>eudicotyledons</taxon>
        <taxon>Gunneridae</taxon>
        <taxon>Pentapetalae</taxon>
        <taxon>rosids</taxon>
        <taxon>malvids</taxon>
        <taxon>Sapindales</taxon>
        <taxon>Anacardiaceae</taxon>
        <taxon>Pistacia</taxon>
    </lineage>
</organism>
<reference evidence="2" key="1">
    <citation type="journal article" date="2023" name="G3 (Bethesda)">
        <title>Genome assembly and association tests identify interacting loci associated with vigor, precocity, and sex in interspecific pistachio rootstocks.</title>
        <authorList>
            <person name="Palmer W."/>
            <person name="Jacygrad E."/>
            <person name="Sagayaradj S."/>
            <person name="Cavanaugh K."/>
            <person name="Han R."/>
            <person name="Bertier L."/>
            <person name="Beede B."/>
            <person name="Kafkas S."/>
            <person name="Golino D."/>
            <person name="Preece J."/>
            <person name="Michelmore R."/>
        </authorList>
    </citation>
    <scope>NUCLEOTIDE SEQUENCE [LARGE SCALE GENOMIC DNA]</scope>
</reference>
<evidence type="ECO:0000313" key="2">
    <source>
        <dbReference type="Proteomes" id="UP001164250"/>
    </source>
</evidence>
<dbReference type="EMBL" id="CM047909">
    <property type="protein sequence ID" value="KAJ0078809.1"/>
    <property type="molecule type" value="Genomic_DNA"/>
</dbReference>
<proteinExistence type="predicted"/>
<keyword evidence="2" id="KW-1185">Reference proteome</keyword>
<name>A0ACC0ZXW4_9ROSI</name>
<dbReference type="Proteomes" id="UP001164250">
    <property type="component" value="Chromosome 13"/>
</dbReference>
<accession>A0ACC0ZXW4</accession>
<evidence type="ECO:0000313" key="1">
    <source>
        <dbReference type="EMBL" id="KAJ0078809.1"/>
    </source>
</evidence>
<sequence length="163" mass="18857">MKLFADRKRTDREFHPGDFVYLRLQPYRQTSLAIRRSLKLAPRFYGPYKVLERIGSVAYRLELPEDSKIHPIFHVSQLKPKVGSKVVPLINLPEIACTGELQPVPEQILAKKIVRHGRRNITEVLVQWSGSSTNEATWERLLDLKREFPYLNLGDKVPLTGRV</sequence>
<comment type="caution">
    <text evidence="1">The sequence shown here is derived from an EMBL/GenBank/DDBJ whole genome shotgun (WGS) entry which is preliminary data.</text>
</comment>
<protein>
    <submittedName>
        <fullName evidence="1">Uncharacterized protein</fullName>
    </submittedName>
</protein>